<accession>A0A1M6FSQ4</accession>
<keyword evidence="1" id="KW-0732">Signal</keyword>
<dbReference type="Pfam" id="PF16395">
    <property type="entry name" value="DUF5004"/>
    <property type="match status" value="1"/>
</dbReference>
<dbReference type="RefSeq" id="WP_072991442.1">
    <property type="nucleotide sequence ID" value="NZ_FQYU01000002.1"/>
</dbReference>
<keyword evidence="3" id="KW-1185">Reference proteome</keyword>
<dbReference type="InterPro" id="IPR032168">
    <property type="entry name" value="DUF5004"/>
</dbReference>
<dbReference type="STRING" id="192903.SAMN04488513_102538"/>
<dbReference type="PROSITE" id="PS51257">
    <property type="entry name" value="PROKAR_LIPOPROTEIN"/>
    <property type="match status" value="1"/>
</dbReference>
<organism evidence="2 3">
    <name type="scientific">Pseudozobellia thermophila</name>
    <dbReference type="NCBI Taxonomy" id="192903"/>
    <lineage>
        <taxon>Bacteria</taxon>
        <taxon>Pseudomonadati</taxon>
        <taxon>Bacteroidota</taxon>
        <taxon>Flavobacteriia</taxon>
        <taxon>Flavobacteriales</taxon>
        <taxon>Flavobacteriaceae</taxon>
        <taxon>Pseudozobellia</taxon>
    </lineage>
</organism>
<dbReference type="Proteomes" id="UP000184543">
    <property type="component" value="Unassembled WGS sequence"/>
</dbReference>
<feature type="chain" id="PRO_5012500241" evidence="1">
    <location>
        <begin position="22"/>
        <end position="170"/>
    </location>
</feature>
<name>A0A1M6FSQ4_9FLAO</name>
<feature type="signal peptide" evidence="1">
    <location>
        <begin position="1"/>
        <end position="21"/>
    </location>
</feature>
<protein>
    <submittedName>
        <fullName evidence="2">Lipocalin-like domain-containing protein</fullName>
    </submittedName>
</protein>
<evidence type="ECO:0000256" key="1">
    <source>
        <dbReference type="SAM" id="SignalP"/>
    </source>
</evidence>
<proteinExistence type="predicted"/>
<gene>
    <name evidence="2" type="ORF">SAMN04488513_102538</name>
</gene>
<reference evidence="3" key="1">
    <citation type="submission" date="2016-11" db="EMBL/GenBank/DDBJ databases">
        <authorList>
            <person name="Varghese N."/>
            <person name="Submissions S."/>
        </authorList>
    </citation>
    <scope>NUCLEOTIDE SEQUENCE [LARGE SCALE GENOMIC DNA]</scope>
    <source>
        <strain evidence="3">DSM 19858</strain>
    </source>
</reference>
<evidence type="ECO:0000313" key="3">
    <source>
        <dbReference type="Proteomes" id="UP000184543"/>
    </source>
</evidence>
<evidence type="ECO:0000313" key="2">
    <source>
        <dbReference type="EMBL" id="SHJ00702.1"/>
    </source>
</evidence>
<dbReference type="AlphaFoldDB" id="A0A1M6FSQ4"/>
<dbReference type="OrthoDB" id="1447101at2"/>
<sequence length="170" mass="18715">MKVRVCILGLAASLATLTACNTDNSVECPENYSGPLASSEEKMVGEWLLTDIMADTEVDLTDDGEDNPSTNIFDQYSDCQRDGAYTFATDRTYSFKQSLKATDCERTVDLSGTWQLAGSTLGLVGSCTEQYLVIELNEDNTEFVFKENFNVTDVSGNIVQTEVSFTYSLQ</sequence>
<dbReference type="EMBL" id="FQYU01000002">
    <property type="protein sequence ID" value="SHJ00702.1"/>
    <property type="molecule type" value="Genomic_DNA"/>
</dbReference>